<evidence type="ECO:0000256" key="2">
    <source>
        <dbReference type="ARBA" id="ARBA00022692"/>
    </source>
</evidence>
<evidence type="ECO:0000256" key="6">
    <source>
        <dbReference type="RuleBase" id="RU210713"/>
    </source>
</evidence>
<evidence type="ECO:0000256" key="5">
    <source>
        <dbReference type="ARBA" id="ARBA00023136"/>
    </source>
</evidence>
<keyword evidence="4 6" id="KW-1133">Transmembrane helix</keyword>
<sequence>MEDMNQVSSTTPTADDLSKLVQKQYLEEPSDLMENNEAQASVCVDDILDLAGGAADALLRHKSASPPRPADPVNQAVPNISFSKPEPFAMPEGTPTETEQHQGEKKQTKAQTPDTLEKTTAIAEEKKPEAPKPDSPSKLSPSPVSSSSSSGFSNEIIFPSSEPLMQPFAESFVDMPEQPRSTPSLDQKDGSSVLLETVAPVSSLSPLPSPDSLEELSLSESSDQAPALAKVQETVTPASLLQTAEDSASKVPKDVPLTKEVKTAECKTETEISDTKLSLDSDIKLIDSHLECLATPPVGEAVELTLKMEEDTKVEKAIEWNAGMLGDVLQTTTTPLEPDQIADAQQEHFPEMSSLKHVDLQIGSELKEQTSPVPEKPEVDRLAVETDKIVGIALESPVDTVKTLFCKIGGFEFSPDDQVGHLVESQKNEKSQDELDFTLGEDAESPLDTTSGSSSEQSPLAPEVQSTMTAQSYVTFDTAAFNSPQPDFPDARKAVTSPLAYNVEKAEGEILHEKKEVDALERSVQPESFLDFQPISAASTGLPQVIDAVLEGSAVMVSESPTPDLVQGAFDNEFQDVSQIKPIDETSVDLVQRTFESIQEPSVCQSGSPKEPPSLPDILESPLSSGKVAAGSSEGTPDSEPSPVKETKMEAPAVPVIFEAVKPLAFVSDSQISPNQETCEAVSFKAVQKAAPAFDDVLDKRMGACDLVKEAQTTSDLTAQLDREENEFSVGMGRRSSGLLESIKESLSFEQVIELSTSPSEFNISINEIHEMKEPLQESAASEAVGESIKATVPVSFVMENECRSLKELEKLPTEDAHAFPEREAHLEKPVETVELEGSMEYGVTAEEFEIIEAVSSEPLTRGVVDEFLETLDNSSVSSVSKLGTEREIPSIFGRDDLVAKLGEHIEFTQVHVSSQQSSFALSSEPAPKAASLKIDLAPENQITPPEPLKEVKLQEMVTRVPNVHSKSEEAENPVPLPKADEDQPPSDTERPEVHKIDQTPNLSTEAVVDLLYWRDIKKTGVVFGASLFLLLSLTVCSIVSVFSYLALALLSVSITFRIYKGILQAIQKSDEGHPFKAYLDSDVAVSEEVVHKYSDVTLGHINCALKELRHLFLVEDLVDSLKFAVLMWILTYVGALFNGLTLLILALISVFSIPVIYERHQAQIDHYLALVNNQVKDIVAKIQAKVPGLKRKTE</sequence>
<dbReference type="GO" id="GO:0071787">
    <property type="term" value="P:endoplasmic reticulum tubular network formation"/>
    <property type="evidence" value="ECO:0007669"/>
    <property type="project" value="TreeGrafter"/>
</dbReference>
<feature type="region of interest" description="Disordered" evidence="7">
    <location>
        <begin position="442"/>
        <end position="467"/>
    </location>
</feature>
<evidence type="ECO:0000313" key="10">
    <source>
        <dbReference type="Proteomes" id="UP001230051"/>
    </source>
</evidence>
<dbReference type="EMBL" id="JAGXEW010000005">
    <property type="protein sequence ID" value="KAK1171260.1"/>
    <property type="molecule type" value="Genomic_DNA"/>
</dbReference>
<protein>
    <recommendedName>
        <fullName evidence="6">Reticulon</fullName>
    </recommendedName>
</protein>
<proteinExistence type="predicted"/>
<feature type="compositionally biased region" description="Low complexity" evidence="7">
    <location>
        <begin position="136"/>
        <end position="150"/>
    </location>
</feature>
<dbReference type="PANTHER" id="PTHR45799:SF1">
    <property type="entry name" value="RETICULON-4"/>
    <property type="match status" value="1"/>
</dbReference>
<dbReference type="GO" id="GO:0014069">
    <property type="term" value="C:postsynaptic density"/>
    <property type="evidence" value="ECO:0007669"/>
    <property type="project" value="TreeGrafter"/>
</dbReference>
<feature type="region of interest" description="Disordered" evidence="7">
    <location>
        <begin position="59"/>
        <end position="231"/>
    </location>
</feature>
<gene>
    <name evidence="9" type="primary">RTN4</name>
    <name evidence="9" type="ORF">AOXY_G6015</name>
</gene>
<feature type="region of interest" description="Disordered" evidence="7">
    <location>
        <begin position="599"/>
        <end position="647"/>
    </location>
</feature>
<dbReference type="InterPro" id="IPR046964">
    <property type="entry name" value="RTN1-4"/>
</dbReference>
<dbReference type="GO" id="GO:0005789">
    <property type="term" value="C:endoplasmic reticulum membrane"/>
    <property type="evidence" value="ECO:0007669"/>
    <property type="project" value="UniProtKB-SubCell"/>
</dbReference>
<dbReference type="Proteomes" id="UP001230051">
    <property type="component" value="Unassembled WGS sequence"/>
</dbReference>
<feature type="compositionally biased region" description="Basic and acidic residues" evidence="7">
    <location>
        <begin position="98"/>
        <end position="107"/>
    </location>
</feature>
<keyword evidence="10" id="KW-1185">Reference proteome</keyword>
<feature type="transmembrane region" description="Helical" evidence="6">
    <location>
        <begin position="1028"/>
        <end position="1051"/>
    </location>
</feature>
<dbReference type="PANTHER" id="PTHR45799">
    <property type="entry name" value="RETICULON-LIKE PROTEIN"/>
    <property type="match status" value="1"/>
</dbReference>
<evidence type="ECO:0000259" key="8">
    <source>
        <dbReference type="PROSITE" id="PS50845"/>
    </source>
</evidence>
<comment type="caution">
    <text evidence="9">The sequence shown here is derived from an EMBL/GenBank/DDBJ whole genome shotgun (WGS) entry which is preliminary data.</text>
</comment>
<dbReference type="GO" id="GO:0043005">
    <property type="term" value="C:neuron projection"/>
    <property type="evidence" value="ECO:0007669"/>
    <property type="project" value="TreeGrafter"/>
</dbReference>
<name>A0AAD8GBH1_ACIOX</name>
<evidence type="ECO:0000256" key="4">
    <source>
        <dbReference type="ARBA" id="ARBA00022989"/>
    </source>
</evidence>
<accession>A0AAD8GBH1</accession>
<evidence type="ECO:0000313" key="9">
    <source>
        <dbReference type="EMBL" id="KAK1171260.1"/>
    </source>
</evidence>
<feature type="compositionally biased region" description="Basic and acidic residues" evidence="7">
    <location>
        <begin position="123"/>
        <end position="132"/>
    </location>
</feature>
<evidence type="ECO:0000256" key="1">
    <source>
        <dbReference type="ARBA" id="ARBA00004477"/>
    </source>
</evidence>
<feature type="compositionally biased region" description="Polar residues" evidence="7">
    <location>
        <begin position="447"/>
        <end position="467"/>
    </location>
</feature>
<reference evidence="9" key="1">
    <citation type="submission" date="2022-02" db="EMBL/GenBank/DDBJ databases">
        <title>Atlantic sturgeon de novo genome assembly.</title>
        <authorList>
            <person name="Stock M."/>
            <person name="Klopp C."/>
            <person name="Guiguen Y."/>
            <person name="Cabau C."/>
            <person name="Parinello H."/>
            <person name="Santidrian Yebra-Pimentel E."/>
            <person name="Kuhl H."/>
            <person name="Dirks R.P."/>
            <person name="Guessner J."/>
            <person name="Wuertz S."/>
            <person name="Du K."/>
            <person name="Schartl M."/>
        </authorList>
    </citation>
    <scope>NUCLEOTIDE SEQUENCE</scope>
    <source>
        <strain evidence="9">STURGEONOMICS-FGT-2020</strain>
        <tissue evidence="9">Whole blood</tissue>
    </source>
</reference>
<organism evidence="9 10">
    <name type="scientific">Acipenser oxyrinchus oxyrinchus</name>
    <dbReference type="NCBI Taxonomy" id="40147"/>
    <lineage>
        <taxon>Eukaryota</taxon>
        <taxon>Metazoa</taxon>
        <taxon>Chordata</taxon>
        <taxon>Craniata</taxon>
        <taxon>Vertebrata</taxon>
        <taxon>Euteleostomi</taxon>
        <taxon>Actinopterygii</taxon>
        <taxon>Chondrostei</taxon>
        <taxon>Acipenseriformes</taxon>
        <taxon>Acipenseridae</taxon>
        <taxon>Acipenser</taxon>
    </lineage>
</organism>
<feature type="compositionally biased region" description="Polar residues" evidence="7">
    <location>
        <begin position="599"/>
        <end position="608"/>
    </location>
</feature>
<dbReference type="Gene3D" id="1.20.5.2480">
    <property type="match status" value="1"/>
</dbReference>
<feature type="region of interest" description="Disordered" evidence="7">
    <location>
        <begin position="963"/>
        <end position="999"/>
    </location>
</feature>
<dbReference type="AlphaFoldDB" id="A0AAD8GBH1"/>
<dbReference type="PROSITE" id="PS50845">
    <property type="entry name" value="RETICULON"/>
    <property type="match status" value="1"/>
</dbReference>
<evidence type="ECO:0000256" key="3">
    <source>
        <dbReference type="ARBA" id="ARBA00022824"/>
    </source>
</evidence>
<keyword evidence="3 6" id="KW-0256">Endoplasmic reticulum</keyword>
<dbReference type="FunFam" id="1.20.5.2480:FF:000001">
    <property type="entry name" value="Reticulon"/>
    <property type="match status" value="1"/>
</dbReference>
<dbReference type="Pfam" id="PF02453">
    <property type="entry name" value="Reticulon"/>
    <property type="match status" value="1"/>
</dbReference>
<dbReference type="InterPro" id="IPR003388">
    <property type="entry name" value="Reticulon"/>
</dbReference>
<feature type="transmembrane region" description="Helical" evidence="6">
    <location>
        <begin position="1137"/>
        <end position="1158"/>
    </location>
</feature>
<feature type="domain" description="Reticulon" evidence="8">
    <location>
        <begin position="1008"/>
        <end position="1195"/>
    </location>
</feature>
<keyword evidence="5 6" id="KW-0472">Membrane</keyword>
<keyword evidence="2 6" id="KW-0812">Transmembrane</keyword>
<evidence type="ECO:0000256" key="7">
    <source>
        <dbReference type="SAM" id="MobiDB-lite"/>
    </source>
</evidence>
<comment type="subcellular location">
    <subcellularLocation>
        <location evidence="1 6">Endoplasmic reticulum membrane</location>
        <topology evidence="1 6">Multi-pass membrane protein</topology>
    </subcellularLocation>
</comment>
<dbReference type="GO" id="GO:0030182">
    <property type="term" value="P:neuron differentiation"/>
    <property type="evidence" value="ECO:0007669"/>
    <property type="project" value="TreeGrafter"/>
</dbReference>
<feature type="compositionally biased region" description="Basic and acidic residues" evidence="7">
    <location>
        <begin position="988"/>
        <end position="998"/>
    </location>
</feature>
<dbReference type="GO" id="GO:0007420">
    <property type="term" value="P:brain development"/>
    <property type="evidence" value="ECO:0007669"/>
    <property type="project" value="TreeGrafter"/>
</dbReference>